<evidence type="ECO:0000313" key="3">
    <source>
        <dbReference type="Proteomes" id="UP000321079"/>
    </source>
</evidence>
<proteinExistence type="predicted"/>
<protein>
    <submittedName>
        <fullName evidence="2">Uncharacterized protein</fullName>
    </submittedName>
</protein>
<dbReference type="RefSeq" id="WP_146863681.1">
    <property type="nucleotide sequence ID" value="NZ_BARK01000027.1"/>
</dbReference>
<keyword evidence="3" id="KW-1185">Reference proteome</keyword>
<dbReference type="EMBL" id="BJVA01000021">
    <property type="protein sequence ID" value="GEK97308.1"/>
    <property type="molecule type" value="Genomic_DNA"/>
</dbReference>
<organism evidence="2 3">
    <name type="scientific">Gluconobacter kanchanaburiensis NBRC 103587</name>
    <dbReference type="NCBI Taxonomy" id="1307948"/>
    <lineage>
        <taxon>Bacteria</taxon>
        <taxon>Pseudomonadati</taxon>
        <taxon>Pseudomonadota</taxon>
        <taxon>Alphaproteobacteria</taxon>
        <taxon>Acetobacterales</taxon>
        <taxon>Acetobacteraceae</taxon>
        <taxon>Gluconobacter</taxon>
    </lineage>
</organism>
<feature type="region of interest" description="Disordered" evidence="1">
    <location>
        <begin position="68"/>
        <end position="214"/>
    </location>
</feature>
<reference evidence="2 3" key="1">
    <citation type="submission" date="2019-07" db="EMBL/GenBank/DDBJ databases">
        <title>Whole genome shotgun sequence of Gluconobacter kanchanaburiensis NBRC 103587.</title>
        <authorList>
            <person name="Hosoyama A."/>
            <person name="Uohara A."/>
            <person name="Ohji S."/>
            <person name="Ichikawa N."/>
        </authorList>
    </citation>
    <scope>NUCLEOTIDE SEQUENCE [LARGE SCALE GENOMIC DNA]</scope>
    <source>
        <strain evidence="2 3">NBRC 103587</strain>
    </source>
</reference>
<feature type="compositionally biased region" description="Basic and acidic residues" evidence="1">
    <location>
        <begin position="184"/>
        <end position="195"/>
    </location>
</feature>
<evidence type="ECO:0000256" key="1">
    <source>
        <dbReference type="SAM" id="MobiDB-lite"/>
    </source>
</evidence>
<dbReference type="Proteomes" id="UP000321079">
    <property type="component" value="Unassembled WGS sequence"/>
</dbReference>
<comment type="caution">
    <text evidence="2">The sequence shown here is derived from an EMBL/GenBank/DDBJ whole genome shotgun (WGS) entry which is preliminary data.</text>
</comment>
<gene>
    <name evidence="2" type="ORF">GKA01_25050</name>
</gene>
<accession>A0A511BA72</accession>
<dbReference type="AlphaFoldDB" id="A0A511BA72"/>
<name>A0A511BA72_9PROT</name>
<dbReference type="OrthoDB" id="7266924at2"/>
<evidence type="ECO:0000313" key="2">
    <source>
        <dbReference type="EMBL" id="GEK97308.1"/>
    </source>
</evidence>
<sequence>MMSDFSWLPGWAFGCLAVVAALFALALLFMPFAVFGTKPRLQDLEFQIAEMRAELRTLSLRLAVSNRPDSAPVSLDGPGVAGPVSRIDPLSGARAMRPSSVHTDEDYLMPTQTLRSDFPSYEDGPGGSDPDSLPRRSNAAPVTGRREMSGSAERNWSRAPWEQDAAQPQHASGSQPGRQPMGRGLERKQSGRVVEDDTSWQARAEPKLRWPPRA</sequence>